<keyword evidence="2" id="KW-0808">Transferase</keyword>
<evidence type="ECO:0000259" key="1">
    <source>
        <dbReference type="Pfam" id="PF01636"/>
    </source>
</evidence>
<dbReference type="Pfam" id="PF01636">
    <property type="entry name" value="APH"/>
    <property type="match status" value="1"/>
</dbReference>
<dbReference type="SUPFAM" id="SSF56112">
    <property type="entry name" value="Protein kinase-like (PK-like)"/>
    <property type="match status" value="1"/>
</dbReference>
<proteinExistence type="predicted"/>
<dbReference type="Proteomes" id="UP000186997">
    <property type="component" value="Unassembled WGS sequence"/>
</dbReference>
<dbReference type="InterPro" id="IPR051678">
    <property type="entry name" value="AGP_Transferase"/>
</dbReference>
<protein>
    <submittedName>
        <fullName evidence="2">Phosphotransferase enzyme family protein</fullName>
    </submittedName>
</protein>
<dbReference type="InterPro" id="IPR002575">
    <property type="entry name" value="Aminoglycoside_PTrfase"/>
</dbReference>
<dbReference type="PANTHER" id="PTHR21310">
    <property type="entry name" value="AMINOGLYCOSIDE PHOSPHOTRANSFERASE-RELATED-RELATED"/>
    <property type="match status" value="1"/>
</dbReference>
<gene>
    <name evidence="2" type="ORF">SAMN05421665_1753</name>
</gene>
<keyword evidence="3" id="KW-1185">Reference proteome</keyword>
<reference evidence="3" key="1">
    <citation type="submission" date="2017-01" db="EMBL/GenBank/DDBJ databases">
        <authorList>
            <person name="Varghese N."/>
            <person name="Submissions S."/>
        </authorList>
    </citation>
    <scope>NUCLEOTIDE SEQUENCE [LARGE SCALE GENOMIC DNA]</scope>
    <source>
        <strain evidence="3">DSM 29591</strain>
    </source>
</reference>
<feature type="domain" description="Aminoglycoside phosphotransferase" evidence="1">
    <location>
        <begin position="36"/>
        <end position="275"/>
    </location>
</feature>
<organism evidence="2 3">
    <name type="scientific">Yoonia rosea</name>
    <dbReference type="NCBI Taxonomy" id="287098"/>
    <lineage>
        <taxon>Bacteria</taxon>
        <taxon>Pseudomonadati</taxon>
        <taxon>Pseudomonadota</taxon>
        <taxon>Alphaproteobacteria</taxon>
        <taxon>Rhodobacterales</taxon>
        <taxon>Paracoccaceae</taxon>
        <taxon>Yoonia</taxon>
    </lineage>
</organism>
<dbReference type="Gene3D" id="3.90.1200.10">
    <property type="match status" value="1"/>
</dbReference>
<name>A0A1R3WZX5_9RHOB</name>
<dbReference type="InterPro" id="IPR011009">
    <property type="entry name" value="Kinase-like_dom_sf"/>
</dbReference>
<evidence type="ECO:0000313" key="3">
    <source>
        <dbReference type="Proteomes" id="UP000186997"/>
    </source>
</evidence>
<dbReference type="AlphaFoldDB" id="A0A1R3WZX5"/>
<sequence>MEPIARNIIQTLRARGLVLQRDLVDGSSVLFMGRQRNRFFVFKQLHGPSLFIKQAHENEPGTVQSVALEAQIYQAVARTDAFRHLQSVMPQLLHFDPDSATMTLALIKDAEDLGARARRMCHNSPVHAAQMGRIAAQYHALPGQALDALDVAFDRKPHWIFRLEEDPSPLSSLRGRSPASAALIDAIRAIPDFNETLAWCRKHWETDALIHGDFKLENFLVAASDANQKLHLIDWERADLGDPAWDVGCGLGAFVIHYTMQQNPDALDAALPEMRAFWAAYSAASERHDAAFLDKCIAMMAARLLVAGYEYCFAQDSLPDMSQTLMQIARRMTTREGQRKVCAGLAAPCMQAVS</sequence>
<accession>A0A1R3WZX5</accession>
<dbReference type="STRING" id="287098.SAMN05421665_1753"/>
<evidence type="ECO:0000313" key="2">
    <source>
        <dbReference type="EMBL" id="SIT83925.1"/>
    </source>
</evidence>
<dbReference type="EMBL" id="FTPR01000001">
    <property type="protein sequence ID" value="SIT83925.1"/>
    <property type="molecule type" value="Genomic_DNA"/>
</dbReference>
<dbReference type="GO" id="GO:0016740">
    <property type="term" value="F:transferase activity"/>
    <property type="evidence" value="ECO:0007669"/>
    <property type="project" value="UniProtKB-KW"/>
</dbReference>